<sequence>MRFTLLLLVLGAVTLSANAFNLDCYNCTSCSETFDRNKSRVFSGCNACAKYKYTGTGTVDRFCASYCNPGIDRYGNEVYCCSTDLCNFGERLGSLFWLLLLPAAAVAAISSRL</sequence>
<feature type="signal peptide" evidence="1">
    <location>
        <begin position="1"/>
        <end position="19"/>
    </location>
</feature>
<accession>A0A1I8FW09</accession>
<keyword evidence="2" id="KW-1185">Reference proteome</keyword>
<evidence type="ECO:0000313" key="2">
    <source>
        <dbReference type="Proteomes" id="UP000095280"/>
    </source>
</evidence>
<dbReference type="AlphaFoldDB" id="A0A1I8FW09"/>
<dbReference type="InterPro" id="IPR045860">
    <property type="entry name" value="Snake_toxin-like_sf"/>
</dbReference>
<proteinExistence type="predicted"/>
<organism evidence="2 4">
    <name type="scientific">Macrostomum lignano</name>
    <dbReference type="NCBI Taxonomy" id="282301"/>
    <lineage>
        <taxon>Eukaryota</taxon>
        <taxon>Metazoa</taxon>
        <taxon>Spiralia</taxon>
        <taxon>Lophotrochozoa</taxon>
        <taxon>Platyhelminthes</taxon>
        <taxon>Rhabditophora</taxon>
        <taxon>Macrostomorpha</taxon>
        <taxon>Macrostomida</taxon>
        <taxon>Macrostomidae</taxon>
        <taxon>Macrostomum</taxon>
    </lineage>
</organism>
<name>A0A1I8FW09_9PLAT</name>
<dbReference type="Proteomes" id="UP000095280">
    <property type="component" value="Unplaced"/>
</dbReference>
<protein>
    <submittedName>
        <fullName evidence="3 4">UPAR/Ly6 domain-containing protein</fullName>
    </submittedName>
</protein>
<evidence type="ECO:0000313" key="4">
    <source>
        <dbReference type="WBParaSite" id="maker-uti_cns_0000119-snap-gene-0.3-mRNA-1"/>
    </source>
</evidence>
<feature type="chain" id="PRO_5011394806" evidence="1">
    <location>
        <begin position="20"/>
        <end position="113"/>
    </location>
</feature>
<keyword evidence="1" id="KW-0732">Signal</keyword>
<reference evidence="3 4" key="1">
    <citation type="submission" date="2016-11" db="UniProtKB">
        <authorList>
            <consortium name="WormBaseParasite"/>
        </authorList>
    </citation>
    <scope>IDENTIFICATION</scope>
</reference>
<evidence type="ECO:0000256" key="1">
    <source>
        <dbReference type="SAM" id="SignalP"/>
    </source>
</evidence>
<dbReference type="WBParaSite" id="maker-uti_cns_0000113-snap-gene-0.4-mRNA-1">
    <property type="protein sequence ID" value="maker-uti_cns_0000113-snap-gene-0.4-mRNA-1"/>
    <property type="gene ID" value="maker-uti_cns_0000113-snap-gene-0.4"/>
</dbReference>
<evidence type="ECO:0000313" key="3">
    <source>
        <dbReference type="WBParaSite" id="maker-uti_cns_0000113-snap-gene-0.4-mRNA-1"/>
    </source>
</evidence>
<dbReference type="SUPFAM" id="SSF57302">
    <property type="entry name" value="Snake toxin-like"/>
    <property type="match status" value="1"/>
</dbReference>
<dbReference type="WBParaSite" id="maker-uti_cns_0000119-snap-gene-0.3-mRNA-1">
    <property type="protein sequence ID" value="maker-uti_cns_0000119-snap-gene-0.3-mRNA-1"/>
    <property type="gene ID" value="maker-uti_cns_0000119-snap-gene-0.3"/>
</dbReference>